<sequence length="314" mass="35547">MRSRLELLLELDRPQDLIQEARHEIARGGAVTPNLYWLVGLMEAGQWQEAQEKAKAFQADLTGYADFWLLKGQISLMLDQPQEALQAFSEGLKQEPANSSLLAWKGLIQGFQGDLRSSQACFETLLTQEPLHTQGMTFMALVYGNVCCRSDLARKLLMRCLQINPQDQRALALLAEFEPLPWIKRKRLRQALGLNPFDHDARQSLSLLERSLPIHVTLAVGHILLAQLLHALALHSDIWVFLLLITACLQASALFYLNKHMPGVLLLFLLPLIFFPWQVLNLINFLVAAGVGLFLIAPCYGVYRLFLLFFTDKD</sequence>
<feature type="repeat" description="TPR" evidence="1">
    <location>
        <begin position="65"/>
        <end position="98"/>
    </location>
</feature>
<dbReference type="SUPFAM" id="SSF48452">
    <property type="entry name" value="TPR-like"/>
    <property type="match status" value="1"/>
</dbReference>
<evidence type="ECO:0000313" key="3">
    <source>
        <dbReference type="EMBL" id="EXJ09125.1"/>
    </source>
</evidence>
<organism evidence="3 4">
    <name type="scientific">Nitrincola nitratireducens</name>
    <dbReference type="NCBI Taxonomy" id="1229521"/>
    <lineage>
        <taxon>Bacteria</taxon>
        <taxon>Pseudomonadati</taxon>
        <taxon>Pseudomonadota</taxon>
        <taxon>Gammaproteobacteria</taxon>
        <taxon>Oceanospirillales</taxon>
        <taxon>Oceanospirillaceae</taxon>
        <taxon>Nitrincola</taxon>
    </lineage>
</organism>
<name>W9VEJ2_9GAMM</name>
<dbReference type="EMBL" id="AONB01000033">
    <property type="protein sequence ID" value="EXJ09125.1"/>
    <property type="molecule type" value="Genomic_DNA"/>
</dbReference>
<keyword evidence="1" id="KW-0802">TPR repeat</keyword>
<gene>
    <name evidence="3" type="ORF">D791_03955</name>
</gene>
<reference evidence="4" key="1">
    <citation type="submission" date="2012-11" db="EMBL/GenBank/DDBJ databases">
        <authorList>
            <person name="Singh A."/>
            <person name="Pinnaka A.K."/>
            <person name="Vaidya B."/>
        </authorList>
    </citation>
    <scope>NUCLEOTIDE SEQUENCE [LARGE SCALE GENOMIC DNA]</scope>
    <source>
        <strain evidence="4">AK23</strain>
    </source>
</reference>
<comment type="caution">
    <text evidence="3">The sequence shown here is derived from an EMBL/GenBank/DDBJ whole genome shotgun (WGS) entry which is preliminary data.</text>
</comment>
<keyword evidence="2" id="KW-0472">Membrane</keyword>
<dbReference type="InterPro" id="IPR011990">
    <property type="entry name" value="TPR-like_helical_dom_sf"/>
</dbReference>
<dbReference type="Gene3D" id="1.25.40.10">
    <property type="entry name" value="Tetratricopeptide repeat domain"/>
    <property type="match status" value="1"/>
</dbReference>
<evidence type="ECO:0000256" key="2">
    <source>
        <dbReference type="SAM" id="Phobius"/>
    </source>
</evidence>
<evidence type="ECO:0000313" key="4">
    <source>
        <dbReference type="Proteomes" id="UP000019464"/>
    </source>
</evidence>
<dbReference type="STRING" id="1229521.D791_03955"/>
<feature type="transmembrane region" description="Helical" evidence="2">
    <location>
        <begin position="286"/>
        <end position="310"/>
    </location>
</feature>
<protein>
    <submittedName>
        <fullName evidence="3">Flp pilus assembly protein TadD, contains TPR repeat</fullName>
    </submittedName>
</protein>
<dbReference type="PROSITE" id="PS50005">
    <property type="entry name" value="TPR"/>
    <property type="match status" value="1"/>
</dbReference>
<proteinExistence type="predicted"/>
<dbReference type="InterPro" id="IPR019734">
    <property type="entry name" value="TPR_rpt"/>
</dbReference>
<accession>W9VEJ2</accession>
<keyword evidence="4" id="KW-1185">Reference proteome</keyword>
<evidence type="ECO:0000256" key="1">
    <source>
        <dbReference type="PROSITE-ProRule" id="PRU00339"/>
    </source>
</evidence>
<dbReference type="RefSeq" id="WP_036514699.1">
    <property type="nucleotide sequence ID" value="NZ_AONB01000033.1"/>
</dbReference>
<dbReference type="AlphaFoldDB" id="W9VEJ2"/>
<feature type="transmembrane region" description="Helical" evidence="2">
    <location>
        <begin position="264"/>
        <end position="280"/>
    </location>
</feature>
<dbReference type="OrthoDB" id="7063013at2"/>
<dbReference type="Proteomes" id="UP000019464">
    <property type="component" value="Unassembled WGS sequence"/>
</dbReference>
<keyword evidence="2" id="KW-0812">Transmembrane</keyword>
<reference evidence="3 4" key="2">
    <citation type="journal article" date="2015" name="Syst. Appl. Microbiol.">
        <title>Nitrincola nitratireducens sp. nov. isolated from a haloalkaline crater lake.</title>
        <authorList>
            <person name="Singh A."/>
            <person name="Vaidya B."/>
            <person name="Tanuku N.R."/>
            <person name="Pinnaka A.K."/>
        </authorList>
    </citation>
    <scope>NUCLEOTIDE SEQUENCE [LARGE SCALE GENOMIC DNA]</scope>
    <source>
        <strain evidence="3 4">AK23</strain>
    </source>
</reference>
<keyword evidence="2" id="KW-1133">Transmembrane helix</keyword>
<feature type="transmembrane region" description="Helical" evidence="2">
    <location>
        <begin position="238"/>
        <end position="257"/>
    </location>
</feature>